<comment type="caution">
    <text evidence="1">The sequence shown here is derived from an EMBL/GenBank/DDBJ whole genome shotgun (WGS) entry which is preliminary data.</text>
</comment>
<keyword evidence="1" id="KW-0547">Nucleotide-binding</keyword>
<dbReference type="PANTHER" id="PTHR34704:SF2">
    <property type="entry name" value="ATPASE"/>
    <property type="match status" value="1"/>
</dbReference>
<dbReference type="InterPro" id="IPR027417">
    <property type="entry name" value="P-loop_NTPase"/>
</dbReference>
<gene>
    <name evidence="1" type="ORF">ACFFSA_05035</name>
</gene>
<dbReference type="RefSeq" id="WP_344996797.1">
    <property type="nucleotide sequence ID" value="NZ_BAAAXV010000009.1"/>
</dbReference>
<organism evidence="1 2">
    <name type="scientific">Nonomuraea helvata</name>
    <dbReference type="NCBI Taxonomy" id="37484"/>
    <lineage>
        <taxon>Bacteria</taxon>
        <taxon>Bacillati</taxon>
        <taxon>Actinomycetota</taxon>
        <taxon>Actinomycetes</taxon>
        <taxon>Streptosporangiales</taxon>
        <taxon>Streptosporangiaceae</taxon>
        <taxon>Nonomuraea</taxon>
    </lineage>
</organism>
<dbReference type="PANTHER" id="PTHR34704">
    <property type="entry name" value="ATPASE"/>
    <property type="match status" value="1"/>
</dbReference>
<dbReference type="Proteomes" id="UP001589532">
    <property type="component" value="Unassembled WGS sequence"/>
</dbReference>
<dbReference type="SUPFAM" id="SSF52540">
    <property type="entry name" value="P-loop containing nucleoside triphosphate hydrolases"/>
    <property type="match status" value="1"/>
</dbReference>
<proteinExistence type="predicted"/>
<evidence type="ECO:0000313" key="2">
    <source>
        <dbReference type="Proteomes" id="UP001589532"/>
    </source>
</evidence>
<evidence type="ECO:0000313" key="1">
    <source>
        <dbReference type="EMBL" id="MFB9622438.1"/>
    </source>
</evidence>
<dbReference type="Gene3D" id="3.40.50.300">
    <property type="entry name" value="P-loop containing nucleotide triphosphate hydrolases"/>
    <property type="match status" value="1"/>
</dbReference>
<keyword evidence="1" id="KW-0067">ATP-binding</keyword>
<sequence>MTGEWRRPQNYTSGKYSSVYVLGVVLIRKPEHVFDRVREWQGLTGFVTPQRRTTAMPGATLGVVSGRRRQGKSFLLQALAEVTDGLYFAATEATEAESLRLFAEALTRFTRQAVEIPFRDWNDAIPYMFRAFRDRPAPLIIDEFPFLSRASPALPSIIQRELGPGGSGRESAARLILCGSAMSVMGGLLSGQAPLRGRAGLELMIHPFRYRDAAEFWGITDPRLAVLVHAIVGGTPAYRYEFTQGDAPEGLDDFDSWVVRTVLNPQMPLFREARYLLAEESEIRDPALYHSVLAAIASGNSTNGGIANYVGRRSDQITHPLTVLEDSALVRREPDLFRSGRARYRIVEPLITFYEAIMRRRWPELEIHRAETVWQAVRQTFFAQVVGPHFESLCRDFALDAGDSVFGEFPAEIGAGVVPDPANRARVEVDVVALAAQEPGRPRRILSLGEVKWGEVMSRHHLKRLARARELLGGKGYDTRDTVLACYGGSGFSDELSAAAGGDSRVALVGLERLYRP</sequence>
<reference evidence="1 2" key="1">
    <citation type="submission" date="2024-09" db="EMBL/GenBank/DDBJ databases">
        <authorList>
            <person name="Sun Q."/>
            <person name="Mori K."/>
        </authorList>
    </citation>
    <scope>NUCLEOTIDE SEQUENCE [LARGE SCALE GENOMIC DNA]</scope>
    <source>
        <strain evidence="1 2">JCM 3143</strain>
    </source>
</reference>
<accession>A0ABV5RT28</accession>
<dbReference type="EMBL" id="JBHMBW010000003">
    <property type="protein sequence ID" value="MFB9622438.1"/>
    <property type="molecule type" value="Genomic_DNA"/>
</dbReference>
<dbReference type="GO" id="GO:0005524">
    <property type="term" value="F:ATP binding"/>
    <property type="evidence" value="ECO:0007669"/>
    <property type="project" value="UniProtKB-KW"/>
</dbReference>
<protein>
    <submittedName>
        <fullName evidence="1">ATP-binding protein</fullName>
    </submittedName>
</protein>
<keyword evidence="2" id="KW-1185">Reference proteome</keyword>
<name>A0ABV5RT28_9ACTN</name>